<keyword evidence="2" id="KW-1185">Reference proteome</keyword>
<dbReference type="EMBL" id="LSYV01000376">
    <property type="protein sequence ID" value="KXZ41586.1"/>
    <property type="molecule type" value="Genomic_DNA"/>
</dbReference>
<evidence type="ECO:0000313" key="1">
    <source>
        <dbReference type="EMBL" id="KXZ41586.1"/>
    </source>
</evidence>
<dbReference type="AlphaFoldDB" id="A0A150FVG1"/>
<organism evidence="1 2">
    <name type="scientific">Gonium pectorale</name>
    <name type="common">Green alga</name>
    <dbReference type="NCBI Taxonomy" id="33097"/>
    <lineage>
        <taxon>Eukaryota</taxon>
        <taxon>Viridiplantae</taxon>
        <taxon>Chlorophyta</taxon>
        <taxon>core chlorophytes</taxon>
        <taxon>Chlorophyceae</taxon>
        <taxon>CS clade</taxon>
        <taxon>Chlamydomonadales</taxon>
        <taxon>Volvocaceae</taxon>
        <taxon>Gonium</taxon>
    </lineage>
</organism>
<accession>A0A150FVG1</accession>
<protein>
    <submittedName>
        <fullName evidence="1">Uncharacterized protein</fullName>
    </submittedName>
</protein>
<name>A0A150FVG1_GONPE</name>
<evidence type="ECO:0000313" key="2">
    <source>
        <dbReference type="Proteomes" id="UP000075714"/>
    </source>
</evidence>
<dbReference type="Proteomes" id="UP000075714">
    <property type="component" value="Unassembled WGS sequence"/>
</dbReference>
<sequence>MAQLPQTGFQAHAVPGMQLGEIAVLPKSCRFTPQHVQPHQAVMRWGFGLELMYAVTDYFAQGETFSALQSWLV</sequence>
<proteinExistence type="predicted"/>
<comment type="caution">
    <text evidence="1">The sequence shown here is derived from an EMBL/GenBank/DDBJ whole genome shotgun (WGS) entry which is preliminary data.</text>
</comment>
<reference evidence="2" key="1">
    <citation type="journal article" date="2016" name="Nat. Commun.">
        <title>The Gonium pectorale genome demonstrates co-option of cell cycle regulation during the evolution of multicellularity.</title>
        <authorList>
            <person name="Hanschen E.R."/>
            <person name="Marriage T.N."/>
            <person name="Ferris P.J."/>
            <person name="Hamaji T."/>
            <person name="Toyoda A."/>
            <person name="Fujiyama A."/>
            <person name="Neme R."/>
            <person name="Noguchi H."/>
            <person name="Minakuchi Y."/>
            <person name="Suzuki M."/>
            <person name="Kawai-Toyooka H."/>
            <person name="Smith D.R."/>
            <person name="Sparks H."/>
            <person name="Anderson J."/>
            <person name="Bakaric R."/>
            <person name="Luria V."/>
            <person name="Karger A."/>
            <person name="Kirschner M.W."/>
            <person name="Durand P.M."/>
            <person name="Michod R.E."/>
            <person name="Nozaki H."/>
            <person name="Olson B.J."/>
        </authorList>
    </citation>
    <scope>NUCLEOTIDE SEQUENCE [LARGE SCALE GENOMIC DNA]</scope>
    <source>
        <strain evidence="2">NIES-2863</strain>
    </source>
</reference>
<gene>
    <name evidence="1" type="ORF">GPECTOR_378g175</name>
</gene>